<dbReference type="InterPro" id="IPR037136">
    <property type="entry name" value="RNA3'_phos_cyclase_dom_sf"/>
</dbReference>
<keyword evidence="2" id="KW-0547">Nucleotide-binding</keyword>
<dbReference type="OrthoDB" id="25029at2759"/>
<dbReference type="Gene3D" id="3.65.10.20">
    <property type="entry name" value="RNA 3'-terminal phosphate cyclase domain"/>
    <property type="match status" value="1"/>
</dbReference>
<proteinExistence type="predicted"/>
<sequence>MAQPIHLNGTTLEGGGQLLRLATCLSSLTTTPIHITSIRGNRSGGGGLKTQHLTSLQWLTNACNARTSGLALKSTEIQFVPAANSPSTVGNMDERGGEVSINQSTPGSVNLVFQAILPYILFSGRGKSGEPVRVRITGGTNVSNSPSCDYVEQVLLPMLALIGIPAIEAKVHARGWSQGPTTLGAVTYTVTPLVRKLPAFRLTERGDVESVRATIIAPKAYEQQFRDELDVMFEKRESRFFGARDPDVEVTFEDSHHEKRYYFLLVATTTHGIKLGRDWLYSHAVRAGKIETVISSLVRKVSDDLLSEIEHGGCVDEYLRDQLIVFQALAKGKSEVYGGKRKDALLEPSLHARTAHWVAKEVIGVDFDKEGACEGIGFGEDERHEEVEIELAESLHKLEV</sequence>
<evidence type="ECO:0000259" key="3">
    <source>
        <dbReference type="Pfam" id="PF01137"/>
    </source>
</evidence>
<dbReference type="InterPro" id="IPR023797">
    <property type="entry name" value="RNA3'_phos_cyclase_dom"/>
</dbReference>
<dbReference type="PANTHER" id="PTHR11096">
    <property type="entry name" value="RNA 3' TERMINAL PHOSPHATE CYCLASE"/>
    <property type="match status" value="1"/>
</dbReference>
<dbReference type="PANTHER" id="PTHR11096:SF0">
    <property type="entry name" value="RNA 3'-TERMINAL PHOSPHATE CYCLASE"/>
    <property type="match status" value="1"/>
</dbReference>
<dbReference type="GO" id="GO:0006396">
    <property type="term" value="P:RNA processing"/>
    <property type="evidence" value="ECO:0007669"/>
    <property type="project" value="InterPro"/>
</dbReference>
<dbReference type="EMBL" id="ML977061">
    <property type="protein sequence ID" value="KAF1948357.1"/>
    <property type="molecule type" value="Genomic_DNA"/>
</dbReference>
<evidence type="ECO:0000313" key="4">
    <source>
        <dbReference type="EMBL" id="KAF1948357.1"/>
    </source>
</evidence>
<dbReference type="GO" id="GO:0005524">
    <property type="term" value="F:ATP binding"/>
    <property type="evidence" value="ECO:0007669"/>
    <property type="project" value="UniProtKB-KW"/>
</dbReference>
<dbReference type="GO" id="GO:0005634">
    <property type="term" value="C:nucleus"/>
    <property type="evidence" value="ECO:0007669"/>
    <property type="project" value="TreeGrafter"/>
</dbReference>
<protein>
    <submittedName>
        <fullName evidence="4">RNA 3'-terminal phosphate cyclase</fullName>
    </submittedName>
</protein>
<keyword evidence="5" id="KW-1185">Reference proteome</keyword>
<reference evidence="4" key="1">
    <citation type="journal article" date="2020" name="Stud. Mycol.">
        <title>101 Dothideomycetes genomes: a test case for predicting lifestyles and emergence of pathogens.</title>
        <authorList>
            <person name="Haridas S."/>
            <person name="Albert R."/>
            <person name="Binder M."/>
            <person name="Bloem J."/>
            <person name="Labutti K."/>
            <person name="Salamov A."/>
            <person name="Andreopoulos B."/>
            <person name="Baker S."/>
            <person name="Barry K."/>
            <person name="Bills G."/>
            <person name="Bluhm B."/>
            <person name="Cannon C."/>
            <person name="Castanera R."/>
            <person name="Culley D."/>
            <person name="Daum C."/>
            <person name="Ezra D."/>
            <person name="Gonzalez J."/>
            <person name="Henrissat B."/>
            <person name="Kuo A."/>
            <person name="Liang C."/>
            <person name="Lipzen A."/>
            <person name="Lutzoni F."/>
            <person name="Magnuson J."/>
            <person name="Mondo S."/>
            <person name="Nolan M."/>
            <person name="Ohm R."/>
            <person name="Pangilinan J."/>
            <person name="Park H.-J."/>
            <person name="Ramirez L."/>
            <person name="Alfaro M."/>
            <person name="Sun H."/>
            <person name="Tritt A."/>
            <person name="Yoshinaga Y."/>
            <person name="Zwiers L.-H."/>
            <person name="Turgeon B."/>
            <person name="Goodwin S."/>
            <person name="Spatafora J."/>
            <person name="Crous P."/>
            <person name="Grigoriev I."/>
        </authorList>
    </citation>
    <scope>NUCLEOTIDE SEQUENCE</scope>
    <source>
        <strain evidence="4">CBS 675.92</strain>
    </source>
</reference>
<accession>A0A6A5THH3</accession>
<dbReference type="Pfam" id="PF01137">
    <property type="entry name" value="RTC"/>
    <property type="match status" value="1"/>
</dbReference>
<keyword evidence="2" id="KW-0067">ATP-binding</keyword>
<evidence type="ECO:0000313" key="5">
    <source>
        <dbReference type="Proteomes" id="UP000800035"/>
    </source>
</evidence>
<organism evidence="4 5">
    <name type="scientific">Byssothecium circinans</name>
    <dbReference type="NCBI Taxonomy" id="147558"/>
    <lineage>
        <taxon>Eukaryota</taxon>
        <taxon>Fungi</taxon>
        <taxon>Dikarya</taxon>
        <taxon>Ascomycota</taxon>
        <taxon>Pezizomycotina</taxon>
        <taxon>Dothideomycetes</taxon>
        <taxon>Pleosporomycetidae</taxon>
        <taxon>Pleosporales</taxon>
        <taxon>Massarineae</taxon>
        <taxon>Massarinaceae</taxon>
        <taxon>Byssothecium</taxon>
    </lineage>
</organism>
<feature type="domain" description="RNA 3'-terminal phosphate cyclase" evidence="3">
    <location>
        <begin position="12"/>
        <end position="368"/>
    </location>
</feature>
<dbReference type="SUPFAM" id="SSF55205">
    <property type="entry name" value="EPT/RTPC-like"/>
    <property type="match status" value="1"/>
</dbReference>
<name>A0A6A5THH3_9PLEO</name>
<dbReference type="InterPro" id="IPR013792">
    <property type="entry name" value="RNA3'P_cycl/enolpyr_Trfase_a/b"/>
</dbReference>
<dbReference type="AlphaFoldDB" id="A0A6A5THH3"/>
<dbReference type="Proteomes" id="UP000800035">
    <property type="component" value="Unassembled WGS sequence"/>
</dbReference>
<dbReference type="Gene3D" id="3.30.360.20">
    <property type="entry name" value="RNA 3'-terminal phosphate cyclase, insert domain"/>
    <property type="match status" value="1"/>
</dbReference>
<dbReference type="FunFam" id="3.65.10.20:FF:000013">
    <property type="entry name" value="TatD related DNase"/>
    <property type="match status" value="1"/>
</dbReference>
<feature type="binding site" evidence="2">
    <location>
        <begin position="318"/>
        <end position="322"/>
    </location>
    <ligand>
        <name>ATP</name>
        <dbReference type="ChEBI" id="CHEBI:30616"/>
    </ligand>
</feature>
<gene>
    <name evidence="4" type="ORF">CC80DRAFT_530040</name>
</gene>
<dbReference type="PIRSF" id="PIRSF005378">
    <property type="entry name" value="RNA3'_term_phos_cycl_euk"/>
    <property type="match status" value="1"/>
</dbReference>
<dbReference type="InterPro" id="IPR036553">
    <property type="entry name" value="RPTC_insert"/>
</dbReference>
<evidence type="ECO:0000256" key="2">
    <source>
        <dbReference type="PIRSR" id="PIRSR005378-2"/>
    </source>
</evidence>
<feature type="active site" description="Tele-AMP-histidine intermediate" evidence="1">
    <location>
        <position position="351"/>
    </location>
</feature>
<dbReference type="GO" id="GO:0003963">
    <property type="term" value="F:RNA-3'-phosphate cyclase activity"/>
    <property type="evidence" value="ECO:0007669"/>
    <property type="project" value="TreeGrafter"/>
</dbReference>
<feature type="binding site" evidence="2">
    <location>
        <position position="114"/>
    </location>
    <ligand>
        <name>ATP</name>
        <dbReference type="ChEBI" id="CHEBI:30616"/>
    </ligand>
</feature>
<dbReference type="InterPro" id="IPR000228">
    <property type="entry name" value="RNA3'_term_phos_cyc"/>
</dbReference>
<evidence type="ECO:0000256" key="1">
    <source>
        <dbReference type="PIRSR" id="PIRSR005378-1"/>
    </source>
</evidence>